<gene>
    <name evidence="3" type="ORF">C1SCF055_LOCUS25646</name>
</gene>
<feature type="compositionally biased region" description="Basic and acidic residues" evidence="2">
    <location>
        <begin position="1094"/>
        <end position="1126"/>
    </location>
</feature>
<comment type="caution">
    <text evidence="3">The sequence shown here is derived from an EMBL/GenBank/DDBJ whole genome shotgun (WGS) entry which is preliminary data.</text>
</comment>
<evidence type="ECO:0000256" key="1">
    <source>
        <dbReference type="SAM" id="Coils"/>
    </source>
</evidence>
<accession>A0A9P1CY13</accession>
<reference evidence="4 5" key="2">
    <citation type="submission" date="2024-05" db="EMBL/GenBank/DDBJ databases">
        <authorList>
            <person name="Chen Y."/>
            <person name="Shah S."/>
            <person name="Dougan E. K."/>
            <person name="Thang M."/>
            <person name="Chan C."/>
        </authorList>
    </citation>
    <scope>NUCLEOTIDE SEQUENCE [LARGE SCALE GENOMIC DNA]</scope>
</reference>
<feature type="region of interest" description="Disordered" evidence="2">
    <location>
        <begin position="1040"/>
        <end position="1152"/>
    </location>
</feature>
<organism evidence="3">
    <name type="scientific">Cladocopium goreaui</name>
    <dbReference type="NCBI Taxonomy" id="2562237"/>
    <lineage>
        <taxon>Eukaryota</taxon>
        <taxon>Sar</taxon>
        <taxon>Alveolata</taxon>
        <taxon>Dinophyceae</taxon>
        <taxon>Suessiales</taxon>
        <taxon>Symbiodiniaceae</taxon>
        <taxon>Cladocopium</taxon>
    </lineage>
</organism>
<dbReference type="EMBL" id="CAMXCT010002634">
    <property type="protein sequence ID" value="CAI3999451.1"/>
    <property type="molecule type" value="Genomic_DNA"/>
</dbReference>
<name>A0A9P1CY13_9DINO</name>
<sequence length="1331" mass="150843">MGERVVKRVERNRDGVPCWDGDASTYQEYSELALMWEQSVPYHKRYLCRPRLIQELSGTARRFVLAKEPDWVSYSGGVQVLLAHLRQHLGLPQLSEMSDYMGRYFRYSKRKRHESMSDYITRKSELYSRTCQSLARVQQRYSPAARTSRSETLTRLSATSASSMAPDREGEEEYEDAVEDGQVPGGAQDARRSEDPWANYAQDSEWQWQDWRGGTWSPQPSRGTMSRVAQKLRNQWTDEDLRRRDQGQSALAAMDEHEVDEDPDYTSMDYAQLAAQGMNEEGLMALEDAEHQAQEAMALVEKGRRTLKEARFKQHQVKMSRQYYKTNNKPGYTSGSFRRSSEEKITCLRCGGDHRVAQCPMKEKSQAQAAEHQESAPFVCFADTQEQACVADNLVSTKDAVRQGKAVLDGGATKTLASVTAMEAIMGINSSKRGSPGVSAVDLQDRLGAVIDFESDLVCFRHLSDKHVIKLERSNTGHQLLPLTEDWFQQATEVHQGVPSLKVSKAEMVTELARLGEIPPKQWSVAELATRLDELRAERGLPPFGQAKSKTPLRKEVIRLNEAAKKKGILQEYVQNHLQMAITGNETILQLQKAALTKIYQITEASAEDPVGFGCHSSLSYQEVMTQQPNYAEWCVVTAREGPTDPRLARLAEWIQHQQEPEIAKQNNNHPPAATSAEMEAKGYTFTGQKLKKTGATSTTSSASESITSSQMAQTQAMIQQLANVVIDLKDELQQVKQELPRKETKKEKDSEMGSNSTFSLALTHDGSLMLLEVACSPDSVLSATMQDMTKTLRLDPDGAFRSHEISTFCDQHQLFLDMIPGEVHWKLGICQQAIQGVKEVLNKLADEQEESSFPDLLAETCRAFNARETIRGYSPFQHVLGQAPDETGRFFQSLRQAPPEPSLGVSTVEMQRQRQVRLSAEKAFLEWQSRQRLQRANNSQHKRVRNFEVGDLVYIWRKQLPHKGAGQKPGKGQFIGPARILATEQSRDPEGNLRRHSSVWLVRGRRLIKCSVEQLRAASSRETLMEELYQPEDVPWDFPRVASELGGNDHNDMTEQSIDDQEWQRAQDPQEEQQPRFRHWHKQPERGAPSSSQRDREVHRERSPLRAPRTQERDLEGDLDAHMEAESQPAVERRTRSRTPRPGPGSEPPIGFAEMEGWCRLVDEAYFTAPTSRALKNMVGYFTAAMKKRAVEVNERKLTAADKAKFAAAKDIEVNNFIQARAFESLPEHLRLDKSRAIRMRWILTWKKTDSGEAKAKARAVLLGYQDPLYEHRATTSPTTTRQTRQVQLQISASMRFRTWKGDVTGAFLQSRPYPSETCYSLPGFSLWNS</sequence>
<keyword evidence="1" id="KW-0175">Coiled coil</keyword>
<dbReference type="EMBL" id="CAMXCT020002634">
    <property type="protein sequence ID" value="CAL1152826.1"/>
    <property type="molecule type" value="Genomic_DNA"/>
</dbReference>
<dbReference type="EMBL" id="CAMXCT030002634">
    <property type="protein sequence ID" value="CAL4786763.1"/>
    <property type="molecule type" value="Genomic_DNA"/>
</dbReference>
<evidence type="ECO:0000313" key="4">
    <source>
        <dbReference type="EMBL" id="CAL4786763.1"/>
    </source>
</evidence>
<proteinExistence type="predicted"/>
<evidence type="ECO:0000313" key="5">
    <source>
        <dbReference type="Proteomes" id="UP001152797"/>
    </source>
</evidence>
<dbReference type="Gene3D" id="3.30.420.10">
    <property type="entry name" value="Ribonuclease H-like superfamily/Ribonuclease H"/>
    <property type="match status" value="1"/>
</dbReference>
<feature type="region of interest" description="Disordered" evidence="2">
    <location>
        <begin position="138"/>
        <end position="196"/>
    </location>
</feature>
<reference evidence="3" key="1">
    <citation type="submission" date="2022-10" db="EMBL/GenBank/DDBJ databases">
        <authorList>
            <person name="Chen Y."/>
            <person name="Dougan E. K."/>
            <person name="Chan C."/>
            <person name="Rhodes N."/>
            <person name="Thang M."/>
        </authorList>
    </citation>
    <scope>NUCLEOTIDE SEQUENCE</scope>
</reference>
<feature type="coiled-coil region" evidence="1">
    <location>
        <begin position="712"/>
        <end position="746"/>
    </location>
</feature>
<dbReference type="GO" id="GO:0003676">
    <property type="term" value="F:nucleic acid binding"/>
    <property type="evidence" value="ECO:0007669"/>
    <property type="project" value="InterPro"/>
</dbReference>
<feature type="compositionally biased region" description="Acidic residues" evidence="2">
    <location>
        <begin position="169"/>
        <end position="179"/>
    </location>
</feature>
<protein>
    <submittedName>
        <fullName evidence="4">Retrovirus-related Pol polyprotein from transposon TNT 1-94</fullName>
    </submittedName>
</protein>
<evidence type="ECO:0000256" key="2">
    <source>
        <dbReference type="SAM" id="MobiDB-lite"/>
    </source>
</evidence>
<dbReference type="Proteomes" id="UP001152797">
    <property type="component" value="Unassembled WGS sequence"/>
</dbReference>
<keyword evidence="5" id="KW-1185">Reference proteome</keyword>
<feature type="compositionally biased region" description="Low complexity" evidence="2">
    <location>
        <begin position="144"/>
        <end position="163"/>
    </location>
</feature>
<dbReference type="InterPro" id="IPR036397">
    <property type="entry name" value="RNaseH_sf"/>
</dbReference>
<evidence type="ECO:0000313" key="3">
    <source>
        <dbReference type="EMBL" id="CAI3999451.1"/>
    </source>
</evidence>